<evidence type="ECO:0000313" key="1">
    <source>
        <dbReference type="EMBL" id="CAG9134215.1"/>
    </source>
</evidence>
<dbReference type="Proteomes" id="UP000653454">
    <property type="component" value="Unassembled WGS sequence"/>
</dbReference>
<protein>
    <submittedName>
        <fullName evidence="1">(diamondback moth) hypothetical protein</fullName>
    </submittedName>
</protein>
<dbReference type="EMBL" id="CAJHNJ030000075">
    <property type="protein sequence ID" value="CAG9134215.1"/>
    <property type="molecule type" value="Genomic_DNA"/>
</dbReference>
<accession>A0A8S4FZS1</accession>
<gene>
    <name evidence="1" type="ORF">PLXY2_LOCUS12482</name>
</gene>
<reference evidence="1" key="1">
    <citation type="submission" date="2020-11" db="EMBL/GenBank/DDBJ databases">
        <authorList>
            <person name="Whiteford S."/>
        </authorList>
    </citation>
    <scope>NUCLEOTIDE SEQUENCE</scope>
</reference>
<keyword evidence="2" id="KW-1185">Reference proteome</keyword>
<organism evidence="1 2">
    <name type="scientific">Plutella xylostella</name>
    <name type="common">Diamondback moth</name>
    <name type="synonym">Plutella maculipennis</name>
    <dbReference type="NCBI Taxonomy" id="51655"/>
    <lineage>
        <taxon>Eukaryota</taxon>
        <taxon>Metazoa</taxon>
        <taxon>Ecdysozoa</taxon>
        <taxon>Arthropoda</taxon>
        <taxon>Hexapoda</taxon>
        <taxon>Insecta</taxon>
        <taxon>Pterygota</taxon>
        <taxon>Neoptera</taxon>
        <taxon>Endopterygota</taxon>
        <taxon>Lepidoptera</taxon>
        <taxon>Glossata</taxon>
        <taxon>Ditrysia</taxon>
        <taxon>Yponomeutoidea</taxon>
        <taxon>Plutellidae</taxon>
        <taxon>Plutella</taxon>
    </lineage>
</organism>
<dbReference type="AlphaFoldDB" id="A0A8S4FZS1"/>
<sequence length="114" mass="12797">MKTNSSVSILPKKCRSRTKGSRCYALPRKQEERIKTGLRYNNPAAMVVWAITRIPASEKGVTGRRLINFMKRHYEATNDPGGTGKSLGALLRYAVTFGLLAKRGNKYFLAVKYT</sequence>
<proteinExistence type="predicted"/>
<comment type="caution">
    <text evidence="1">The sequence shown here is derived from an EMBL/GenBank/DDBJ whole genome shotgun (WGS) entry which is preliminary data.</text>
</comment>
<name>A0A8S4FZS1_PLUXY</name>
<dbReference type="OrthoDB" id="7430663at2759"/>
<evidence type="ECO:0000313" key="2">
    <source>
        <dbReference type="Proteomes" id="UP000653454"/>
    </source>
</evidence>